<reference evidence="2 3" key="15">
    <citation type="journal article" date="2001" name="Virology">
        <title>Analysis of the first complete DNA sequence of an invertebrate iridovirus: coding strategy of the genome of Chilo iridescent virus.</title>
        <authorList>
            <person name="Jakob N.J."/>
            <person name="Muller K."/>
            <person name="Bahr U."/>
            <person name="Darai G."/>
        </authorList>
    </citation>
    <scope>NUCLEOTIDE SEQUENCE [LARGE SCALE GENOMIC DNA]</scope>
</reference>
<name>Q91FP3_IIV6</name>
<organismHost>
    <name type="scientific">Chilo suppressalis</name>
    <name type="common">Asiatic rice borer moth</name>
    <dbReference type="NCBI Taxonomy" id="168631"/>
</organismHost>
<dbReference type="Proteomes" id="UP000001359">
    <property type="component" value="Segment"/>
</dbReference>
<keyword evidence="1" id="KW-0812">Transmembrane</keyword>
<dbReference type="KEGG" id="vg:1733100"/>
<reference evidence="2 3" key="11">
    <citation type="journal article" date="1994" name="Virus Genes">
        <title>Chilo iridescent virus encodes a putative helicase belonging to a distinct family within the "DEAD/H" superfamily: implications for the evolution of large DNA viruses.</title>
        <authorList>
            <person name="Sonntag K.C."/>
            <person name="Schnitzler P."/>
            <person name="Koonin E.V."/>
            <person name="Darai G."/>
        </authorList>
    </citation>
    <scope>NUCLEOTIDE SEQUENCE [LARGE SCALE GENOMIC DNA]</scope>
</reference>
<accession>Q91FP3</accession>
<evidence type="ECO:0000313" key="3">
    <source>
        <dbReference type="Proteomes" id="UP000001359"/>
    </source>
</evidence>
<reference evidence="2 3" key="8">
    <citation type="journal article" date="1994" name="Intervirology">
        <title>Identification of the primary structure and the coding capacity of the genome of insect iridescent virus type 6 between the genome coordinates 0.310 and 0.347 (7990 bp).</title>
        <authorList>
            <person name="Sonntag K.C."/>
            <person name="Schnitzler P."/>
            <person name="Janssen W."/>
            <person name="Darai G."/>
        </authorList>
    </citation>
    <scope>NUCLEOTIDE SEQUENCE [LARGE SCALE GENOMIC DNA]</scope>
</reference>
<reference evidence="2 3" key="3">
    <citation type="journal article" date="1987" name="Virology">
        <title>Molecular cloning and physical mapping of the genome of insect iridescent virus type 6: further evidence for circular permutation of the viral genome.</title>
        <authorList>
            <person name="Schnitzler P."/>
            <person name="Soltau J.B."/>
            <person name="Fischer M."/>
            <person name="Reisner H."/>
            <person name="Scholz J."/>
            <person name="Delius H."/>
            <person name="Darai G."/>
        </authorList>
    </citation>
    <scope>NUCLEOTIDE SEQUENCE [LARGE SCALE GENOMIC DNA]</scope>
</reference>
<reference evidence="2 3" key="13">
    <citation type="journal article" date="1998" name="Virus Genes">
        <title>Identification of a thymidylate synthase gene within the genome of Chilo iridescent virus.</title>
        <authorList>
            <person name="Muller K."/>
            <person name="Tidona C.A."/>
            <person name="Bahr U."/>
            <person name="Darai G."/>
        </authorList>
    </citation>
    <scope>NUCLEOTIDE SEQUENCE [LARGE SCALE GENOMIC DNA]</scope>
</reference>
<organismHost>
    <name type="scientific">Gryllus campestris</name>
    <dbReference type="NCBI Taxonomy" id="58607"/>
</organismHost>
<organismHost>
    <name type="scientific">Gryllus bimaculatus</name>
    <name type="common">Two-spotted cricket</name>
    <dbReference type="NCBI Taxonomy" id="6999"/>
</organismHost>
<reference evidence="2 3" key="7">
    <citation type="journal article" date="1993" name="J. Gen. Virol.">
        <title>Identification of the gene encoding the major capsid protein of insect iridescent virus type 6 by polymerase chain reaction.</title>
        <authorList>
            <person name="Stohwasser R."/>
            <person name="Raab K."/>
            <person name="Schnitzler P."/>
            <person name="Janssen W."/>
            <person name="Darai G."/>
        </authorList>
    </citation>
    <scope>NUCLEOTIDE SEQUENCE [LARGE SCALE GENOMIC DNA]</scope>
</reference>
<reference evidence="2 3" key="10">
    <citation type="journal article" date="1994" name="Nucleic Acids Res.">
        <title>Identification of genes encoding zinc finger proteins, non-histone chromosomal HMG protein homologue, and a putative GTP phosphohydrolase in the genome of Chilo iridescent virus.</title>
        <authorList>
            <person name="Schnitzler P."/>
            <person name="Hug M."/>
            <person name="Handermann M."/>
            <person name="Janssen W."/>
            <person name="Koonin E.V."/>
            <person name="Delius H."/>
            <person name="Darai C."/>
        </authorList>
    </citation>
    <scope>NUCLEOTIDE SEQUENCE [LARGE SCALE GENOMIC DNA]</scope>
</reference>
<sequence length="52" mass="6231">MKPEVTFDEEIDIFVYLLHCQDLNLNTIRLLFLNAFKFSCLLIFHASKKIRE</sequence>
<reference evidence="2 3" key="12">
    <citation type="journal article" date="1997" name="Virus Genes">
        <title>The DNA sequence of Chilo iridescent virus between the genome coordinates 0.101 and 0.391; similarities in coding strategy between insect and vertebrate iridoviruses.</title>
        <authorList>
            <person name="Bahr U."/>
            <person name="Tidona C.A."/>
            <person name="Darai G."/>
        </authorList>
    </citation>
    <scope>NUCLEOTIDE SEQUENCE [LARGE SCALE GENOMIC DNA]</scope>
</reference>
<keyword evidence="3" id="KW-1185">Reference proteome</keyword>
<dbReference type="GeneID" id="1733100"/>
<organism evidence="2 3">
    <name type="scientific">Invertebrate iridescent virus 6</name>
    <name type="common">IIV-6</name>
    <name type="synonym">Chilo iridescent virus</name>
    <dbReference type="NCBI Taxonomy" id="176652"/>
    <lineage>
        <taxon>Viruses</taxon>
        <taxon>Varidnaviria</taxon>
        <taxon>Bamfordvirae</taxon>
        <taxon>Nucleocytoviricota</taxon>
        <taxon>Megaviricetes</taxon>
        <taxon>Pimascovirales</taxon>
        <taxon>Pimascovirales incertae sedis</taxon>
        <taxon>Iridoviridae</taxon>
        <taxon>Betairidovirinae</taxon>
        <taxon>Iridovirus</taxon>
        <taxon>Iridovirus chilo1</taxon>
    </lineage>
</organism>
<organismHost>
    <name type="scientific">Spodoptera frugiperda</name>
    <name type="common">Fall armyworm</name>
    <dbReference type="NCBI Taxonomy" id="7108"/>
</organismHost>
<dbReference type="RefSeq" id="NP_149744.1">
    <property type="nucleotide sequence ID" value="NC_003038.1"/>
</dbReference>
<keyword evidence="1" id="KW-0472">Membrane</keyword>
<dbReference type="EMBL" id="AF303741">
    <property type="protein sequence ID" value="AAK82142.1"/>
    <property type="molecule type" value="Genomic_DNA"/>
</dbReference>
<proteinExistence type="predicted"/>
<feature type="transmembrane region" description="Helical" evidence="1">
    <location>
        <begin position="27"/>
        <end position="46"/>
    </location>
</feature>
<keyword evidence="1" id="KW-1133">Transmembrane helix</keyword>
<reference evidence="2 3" key="4">
    <citation type="journal article" date="1988" name="Virology">
        <title>Identification and characterization of the repetitive DNA element in the genome of insect iridescent virus type 6.</title>
        <authorList>
            <person name="Fischer M."/>
            <person name="Schnitzler P."/>
            <person name="Delius H."/>
            <person name="Darai G."/>
        </authorList>
    </citation>
    <scope>NUCLEOTIDE SEQUENCE [LARGE SCALE GENOMIC DNA]</scope>
</reference>
<evidence type="ECO:0000256" key="1">
    <source>
        <dbReference type="SAM" id="Phobius"/>
    </source>
</evidence>
<reference evidence="2 3" key="2">
    <citation type="journal article" date="1986" name="Med. Microbiol. Immunol.">
        <title>Insect iridescent virus type 6 induced toxic degenerative hepatitis in mice.</title>
        <authorList>
            <person name="Lorbacher de Ruiz H."/>
            <person name="Gelderblom H."/>
            <person name="Hofmann W."/>
            <person name="Darai G."/>
        </authorList>
    </citation>
    <scope>NUCLEOTIDE SEQUENCE [LARGE SCALE GENOMIC DNA]</scope>
</reference>
<reference evidence="2 3" key="5">
    <citation type="journal article" date="1992" name="Virus Genes">
        <title>Identification and mapping of origins of DNA replication within the DNA sequences of the genome of insect iridescent virus type 6.</title>
        <authorList>
            <person name="Handermann M."/>
            <person name="Schnitzler P."/>
            <person name="Rosen-Wolff A."/>
            <person name="Raab K."/>
            <person name="Sonntag K.C."/>
            <person name="Darai G."/>
        </authorList>
    </citation>
    <scope>NUCLEOTIDE SEQUENCE [LARGE SCALE GENOMIC DNA]</scope>
</reference>
<reference evidence="2 3" key="14">
    <citation type="journal article" date="1999" name="Virus Genes">
        <title>Identification of a gene cluster within the genome of Chilo iridescent virus encoding enzymes involved in viral DNA replication and processing.</title>
        <authorList>
            <person name="Muller K."/>
            <person name="Tidona C.A."/>
            <person name="Darai G."/>
        </authorList>
    </citation>
    <scope>NUCLEOTIDE SEQUENCE [LARGE SCALE GENOMIC DNA]</scope>
</reference>
<organismHost>
    <name type="scientific">Acheta domesticus</name>
    <name type="common">House cricket</name>
    <dbReference type="NCBI Taxonomy" id="6997"/>
</organismHost>
<reference evidence="2 3" key="1">
    <citation type="journal article" date="1984" name="J. Virol.">
        <title>DNA analysis of insect iridescent virus 6: evidence for circular permutation and terminal redundancy.</title>
        <authorList>
            <person name="Delius H."/>
            <person name="Darai G."/>
            <person name="Fluegel R.M."/>
        </authorList>
    </citation>
    <scope>NUCLEOTIDE SEQUENCE [LARGE SCALE GENOMIC DNA]</scope>
</reference>
<reference evidence="2 3" key="6">
    <citation type="journal article" date="1992" name="Virus Genes">
        <title>Characterization of the third origin of DNA replication of the genome of insect iridescent virus type 6.</title>
        <authorList>
            <person name="Sonntag K.C."/>
            <person name="Darai G."/>
        </authorList>
    </citation>
    <scope>NUCLEOTIDE SEQUENCE [LARGE SCALE GENOMIC DNA]</scope>
</reference>
<evidence type="ECO:0000313" key="2">
    <source>
        <dbReference type="EMBL" id="AAK82142.1"/>
    </source>
</evidence>
<protein>
    <submittedName>
        <fullName evidence="2">281R</fullName>
    </submittedName>
</protein>
<reference evidence="2 3" key="9">
    <citation type="journal article" date="1994" name="J. Gen. Virol.">
        <title>Insect iridescent virus type 6 encodes a polypeptide related to the largest subunit of eukaryotic RNA polymerase II.</title>
        <authorList>
            <person name="Schnitzler P."/>
            <person name="Sonntag K.C."/>
            <person name="Muller M."/>
            <person name="Janssen W."/>
            <person name="Bugert J.J."/>
            <person name="Koonin E.V."/>
            <person name="Darai G."/>
        </authorList>
    </citation>
    <scope>NUCLEOTIDE SEQUENCE [LARGE SCALE GENOMIC DNA]</scope>
</reference>